<proteinExistence type="predicted"/>
<evidence type="ECO:0000313" key="2">
    <source>
        <dbReference type="Proteomes" id="UP000198430"/>
    </source>
</evidence>
<accession>A0A1Z5IS31</accession>
<evidence type="ECO:0000313" key="1">
    <source>
        <dbReference type="EMBL" id="GAX04585.1"/>
    </source>
</evidence>
<name>A0A1Z5IS31_9LACO</name>
<gene>
    <name evidence="1" type="ORF">IWT140_02227</name>
</gene>
<comment type="caution">
    <text evidence="1">The sequence shown here is derived from an EMBL/GenBank/DDBJ whole genome shotgun (WGS) entry which is preliminary data.</text>
</comment>
<protein>
    <submittedName>
        <fullName evidence="1">Uncharacterized protein</fullName>
    </submittedName>
</protein>
<dbReference type="RefSeq" id="WP_089089536.1">
    <property type="nucleotide sequence ID" value="NZ_BCMH01000023.1"/>
</dbReference>
<sequence>MKNERIKYLRERVANCMKRLNSTPATEKGVLSYWFERLDDAKLNLLKYGKLALVADEVQGVTSNG</sequence>
<keyword evidence="2" id="KW-1185">Reference proteome</keyword>
<organism evidence="1 2">
    <name type="scientific">Secundilactobacillus pentosiphilus</name>
    <dbReference type="NCBI Taxonomy" id="1714682"/>
    <lineage>
        <taxon>Bacteria</taxon>
        <taxon>Bacillati</taxon>
        <taxon>Bacillota</taxon>
        <taxon>Bacilli</taxon>
        <taxon>Lactobacillales</taxon>
        <taxon>Lactobacillaceae</taxon>
        <taxon>Secundilactobacillus</taxon>
    </lineage>
</organism>
<dbReference type="Proteomes" id="UP000198430">
    <property type="component" value="Unassembled WGS sequence"/>
</dbReference>
<dbReference type="AlphaFoldDB" id="A0A1Z5IS31"/>
<dbReference type="EMBL" id="BCMH01000023">
    <property type="protein sequence ID" value="GAX04585.1"/>
    <property type="molecule type" value="Genomic_DNA"/>
</dbReference>
<reference evidence="1 2" key="1">
    <citation type="submission" date="2015-11" db="EMBL/GenBank/DDBJ databases">
        <title>Draft genome sequences of new species of the genus Lactobacillus isolated from orchardgrass silage.</title>
        <authorList>
            <person name="Tohno M."/>
            <person name="Tanizawa Y."/>
            <person name="Arita M."/>
        </authorList>
    </citation>
    <scope>NUCLEOTIDE SEQUENCE [LARGE SCALE GENOMIC DNA]</scope>
    <source>
        <strain evidence="1 2">IWT140</strain>
    </source>
</reference>